<keyword evidence="4 8" id="KW-0812">Transmembrane</keyword>
<dbReference type="SUPFAM" id="SSF103088">
    <property type="entry name" value="OmpA-like"/>
    <property type="match status" value="1"/>
</dbReference>
<comment type="subcellular location">
    <subcellularLocation>
        <location evidence="1">Cell membrane</location>
        <topology evidence="1">Single-pass membrane protein</topology>
    </subcellularLocation>
</comment>
<sequence>MAGSNNAAPVIIKRKKIVAGEGHHGGAWKVAYADFVTAMMAFFLLMWLLGATTEKQRKGVADYFNPTVTVSTSGGGEGVLGGDAPMPEQTGHTSGTGVAGGRVLGDGPESDGARLKEVKAEIDRLLTAFGGESMTMQRALRHVVTRVTDEGVVLEIHDLPDAPLFQSEGALATPVLHTITDAMAEALGITQAQIAVNGHVRAYPVVLVDNPVWTLSAARAETVRQLLQDGGLAPGRVQRVVGHADRRPVTADPMAARNNRIEVVLLREDR</sequence>
<evidence type="ECO:0000256" key="8">
    <source>
        <dbReference type="SAM" id="Phobius"/>
    </source>
</evidence>
<feature type="domain" description="OmpA-like" evidence="9">
    <location>
        <begin position="173"/>
        <end position="260"/>
    </location>
</feature>
<dbReference type="Proteomes" id="UP000598196">
    <property type="component" value="Unassembled WGS sequence"/>
</dbReference>
<protein>
    <submittedName>
        <fullName evidence="11">Chemotaxis MotB protein</fullName>
    </submittedName>
</protein>
<dbReference type="Pfam" id="PF13677">
    <property type="entry name" value="MotB_plug"/>
    <property type="match status" value="1"/>
</dbReference>
<dbReference type="RefSeq" id="WP_146287001.1">
    <property type="nucleotide sequence ID" value="NZ_BMLP01000004.1"/>
</dbReference>
<evidence type="ECO:0000259" key="9">
    <source>
        <dbReference type="Pfam" id="PF00691"/>
    </source>
</evidence>
<evidence type="ECO:0000313" key="11">
    <source>
        <dbReference type="EMBL" id="GGO33462.1"/>
    </source>
</evidence>
<evidence type="ECO:0000256" key="3">
    <source>
        <dbReference type="ARBA" id="ARBA00022475"/>
    </source>
</evidence>
<dbReference type="InterPro" id="IPR006665">
    <property type="entry name" value="OmpA-like"/>
</dbReference>
<feature type="domain" description="Motility protein B-like N-terminal" evidence="10">
    <location>
        <begin position="15"/>
        <end position="66"/>
    </location>
</feature>
<feature type="transmembrane region" description="Helical" evidence="8">
    <location>
        <begin position="30"/>
        <end position="49"/>
    </location>
</feature>
<dbReference type="Pfam" id="PF00691">
    <property type="entry name" value="OmpA"/>
    <property type="match status" value="1"/>
</dbReference>
<comment type="caution">
    <text evidence="11">The sequence shown here is derived from an EMBL/GenBank/DDBJ whole genome shotgun (WGS) entry which is preliminary data.</text>
</comment>
<evidence type="ECO:0000256" key="2">
    <source>
        <dbReference type="ARBA" id="ARBA00008914"/>
    </source>
</evidence>
<feature type="region of interest" description="Disordered" evidence="7">
    <location>
        <begin position="87"/>
        <end position="111"/>
    </location>
</feature>
<dbReference type="OrthoDB" id="7170686at2"/>
<keyword evidence="5 8" id="KW-1133">Transmembrane helix</keyword>
<evidence type="ECO:0000256" key="7">
    <source>
        <dbReference type="SAM" id="MobiDB-lite"/>
    </source>
</evidence>
<evidence type="ECO:0000313" key="12">
    <source>
        <dbReference type="Proteomes" id="UP000598196"/>
    </source>
</evidence>
<dbReference type="InterPro" id="IPR050330">
    <property type="entry name" value="Bact_OuterMem_StrucFunc"/>
</dbReference>
<dbReference type="InterPro" id="IPR036737">
    <property type="entry name" value="OmpA-like_sf"/>
</dbReference>
<accession>A0A918DCV0</accession>
<dbReference type="PANTHER" id="PTHR30329">
    <property type="entry name" value="STATOR ELEMENT OF FLAGELLAR MOTOR COMPLEX"/>
    <property type="match status" value="1"/>
</dbReference>
<evidence type="ECO:0000256" key="6">
    <source>
        <dbReference type="ARBA" id="ARBA00023136"/>
    </source>
</evidence>
<dbReference type="InterPro" id="IPR025713">
    <property type="entry name" value="MotB-like_N_dom"/>
</dbReference>
<keyword evidence="6 8" id="KW-0472">Membrane</keyword>
<evidence type="ECO:0000256" key="1">
    <source>
        <dbReference type="ARBA" id="ARBA00004162"/>
    </source>
</evidence>
<keyword evidence="3" id="KW-1003">Cell membrane</keyword>
<evidence type="ECO:0000259" key="10">
    <source>
        <dbReference type="Pfam" id="PF13677"/>
    </source>
</evidence>
<dbReference type="GO" id="GO:0005886">
    <property type="term" value="C:plasma membrane"/>
    <property type="evidence" value="ECO:0007669"/>
    <property type="project" value="UniProtKB-SubCell"/>
</dbReference>
<dbReference type="Gene3D" id="3.30.1330.60">
    <property type="entry name" value="OmpA-like domain"/>
    <property type="match status" value="1"/>
</dbReference>
<dbReference type="EMBL" id="BMLP01000004">
    <property type="protein sequence ID" value="GGO33462.1"/>
    <property type="molecule type" value="Genomic_DNA"/>
</dbReference>
<dbReference type="PANTHER" id="PTHR30329:SF21">
    <property type="entry name" value="LIPOPROTEIN YIAD-RELATED"/>
    <property type="match status" value="1"/>
</dbReference>
<name>A0A918DCV0_9RHOB</name>
<gene>
    <name evidence="11" type="primary">motB1</name>
    <name evidence="11" type="ORF">GCM10010991_22940</name>
</gene>
<keyword evidence="12" id="KW-1185">Reference proteome</keyword>
<proteinExistence type="inferred from homology"/>
<reference evidence="11 12" key="1">
    <citation type="journal article" date="2014" name="Int. J. Syst. Evol. Microbiol.">
        <title>Complete genome sequence of Corynebacterium casei LMG S-19264T (=DSM 44701T), isolated from a smear-ripened cheese.</title>
        <authorList>
            <consortium name="US DOE Joint Genome Institute (JGI-PGF)"/>
            <person name="Walter F."/>
            <person name="Albersmeier A."/>
            <person name="Kalinowski J."/>
            <person name="Ruckert C."/>
        </authorList>
    </citation>
    <scope>NUCLEOTIDE SEQUENCE [LARGE SCALE GENOMIC DNA]</scope>
    <source>
        <strain evidence="11 12">CGMCC 1.7029</strain>
    </source>
</reference>
<comment type="similarity">
    <text evidence="2">Belongs to the MotB family.</text>
</comment>
<dbReference type="AlphaFoldDB" id="A0A918DCV0"/>
<organism evidence="11 12">
    <name type="scientific">Gemmobacter aquaticus</name>
    <dbReference type="NCBI Taxonomy" id="490185"/>
    <lineage>
        <taxon>Bacteria</taxon>
        <taxon>Pseudomonadati</taxon>
        <taxon>Pseudomonadota</taxon>
        <taxon>Alphaproteobacteria</taxon>
        <taxon>Rhodobacterales</taxon>
        <taxon>Paracoccaceae</taxon>
        <taxon>Gemmobacter</taxon>
    </lineage>
</organism>
<evidence type="ECO:0000256" key="4">
    <source>
        <dbReference type="ARBA" id="ARBA00022692"/>
    </source>
</evidence>
<evidence type="ECO:0000256" key="5">
    <source>
        <dbReference type="ARBA" id="ARBA00022989"/>
    </source>
</evidence>